<reference evidence="5 6" key="1">
    <citation type="submission" date="2018-11" db="EMBL/GenBank/DDBJ databases">
        <title>Sequencing the genomes of 1000 actinobacteria strains.</title>
        <authorList>
            <person name="Klenk H.-P."/>
        </authorList>
    </citation>
    <scope>NUCLEOTIDE SEQUENCE [LARGE SCALE GENOMIC DNA]</scope>
    <source>
        <strain evidence="5 6">DSM 11294</strain>
    </source>
</reference>
<organism evidence="5 6">
    <name type="scientific">Bogoriella caseilytica</name>
    <dbReference type="NCBI Taxonomy" id="56055"/>
    <lineage>
        <taxon>Bacteria</taxon>
        <taxon>Bacillati</taxon>
        <taxon>Actinomycetota</taxon>
        <taxon>Actinomycetes</taxon>
        <taxon>Micrococcales</taxon>
        <taxon>Bogoriellaceae</taxon>
        <taxon>Bogoriella</taxon>
    </lineage>
</organism>
<dbReference type="GO" id="GO:0019853">
    <property type="term" value="P:L-ascorbic acid biosynthetic process"/>
    <property type="evidence" value="ECO:0007669"/>
    <property type="project" value="TreeGrafter"/>
</dbReference>
<dbReference type="InterPro" id="IPR013658">
    <property type="entry name" value="SGL"/>
</dbReference>
<protein>
    <submittedName>
        <fullName evidence="5">Sugar lactone lactonase YvrE</fullName>
    </submittedName>
</protein>
<accession>A0A3N2BGZ5</accession>
<dbReference type="InterPro" id="IPR005511">
    <property type="entry name" value="SMP-30"/>
</dbReference>
<keyword evidence="6" id="KW-1185">Reference proteome</keyword>
<dbReference type="EMBL" id="RKHK01000001">
    <property type="protein sequence ID" value="ROR74490.1"/>
    <property type="molecule type" value="Genomic_DNA"/>
</dbReference>
<dbReference type="PANTHER" id="PTHR10907:SF47">
    <property type="entry name" value="REGUCALCIN"/>
    <property type="match status" value="1"/>
</dbReference>
<dbReference type="Proteomes" id="UP000280668">
    <property type="component" value="Unassembled WGS sequence"/>
</dbReference>
<evidence type="ECO:0000256" key="3">
    <source>
        <dbReference type="PIRSR" id="PIRSR605511-2"/>
    </source>
</evidence>
<dbReference type="Gene3D" id="2.120.10.30">
    <property type="entry name" value="TolB, C-terminal domain"/>
    <property type="match status" value="1"/>
</dbReference>
<dbReference type="PANTHER" id="PTHR10907">
    <property type="entry name" value="REGUCALCIN"/>
    <property type="match status" value="1"/>
</dbReference>
<evidence type="ECO:0000313" key="5">
    <source>
        <dbReference type="EMBL" id="ROR74490.1"/>
    </source>
</evidence>
<feature type="binding site" evidence="3">
    <location>
        <position position="121"/>
    </location>
    <ligand>
        <name>substrate</name>
    </ligand>
</feature>
<feature type="binding site" evidence="3">
    <location>
        <position position="101"/>
    </location>
    <ligand>
        <name>substrate</name>
    </ligand>
</feature>
<dbReference type="GO" id="GO:0004341">
    <property type="term" value="F:gluconolactonase activity"/>
    <property type="evidence" value="ECO:0007669"/>
    <property type="project" value="TreeGrafter"/>
</dbReference>
<feature type="active site" description="Proton donor/acceptor" evidence="2">
    <location>
        <position position="200"/>
    </location>
</feature>
<dbReference type="PRINTS" id="PR01790">
    <property type="entry name" value="SMP30FAMILY"/>
</dbReference>
<comment type="caution">
    <text evidence="5">The sequence shown here is derived from an EMBL/GenBank/DDBJ whole genome shotgun (WGS) entry which is preliminary data.</text>
</comment>
<comment type="cofactor">
    <cofactor evidence="3">
        <name>Zn(2+)</name>
        <dbReference type="ChEBI" id="CHEBI:29105"/>
    </cofactor>
    <text evidence="3">Binds 1 divalent metal cation per subunit.</text>
</comment>
<feature type="binding site" evidence="3">
    <location>
        <position position="149"/>
    </location>
    <ligand>
        <name>a divalent metal cation</name>
        <dbReference type="ChEBI" id="CHEBI:60240"/>
    </ligand>
</feature>
<evidence type="ECO:0000256" key="1">
    <source>
        <dbReference type="ARBA" id="ARBA00008853"/>
    </source>
</evidence>
<gene>
    <name evidence="5" type="ORF">EDD31_2906</name>
</gene>
<evidence type="ECO:0000313" key="6">
    <source>
        <dbReference type="Proteomes" id="UP000280668"/>
    </source>
</evidence>
<dbReference type="GO" id="GO:0005509">
    <property type="term" value="F:calcium ion binding"/>
    <property type="evidence" value="ECO:0007669"/>
    <property type="project" value="TreeGrafter"/>
</dbReference>
<feature type="binding site" evidence="3">
    <location>
        <position position="17"/>
    </location>
    <ligand>
        <name>a divalent metal cation</name>
        <dbReference type="ChEBI" id="CHEBI:60240"/>
    </ligand>
</feature>
<evidence type="ECO:0000259" key="4">
    <source>
        <dbReference type="Pfam" id="PF08450"/>
    </source>
</evidence>
<keyword evidence="3" id="KW-0862">Zinc</keyword>
<dbReference type="Pfam" id="PF08450">
    <property type="entry name" value="SGL"/>
    <property type="match status" value="1"/>
</dbReference>
<dbReference type="AlphaFoldDB" id="A0A3N2BGZ5"/>
<dbReference type="SUPFAM" id="SSF63829">
    <property type="entry name" value="Calcium-dependent phosphotriesterase"/>
    <property type="match status" value="1"/>
</dbReference>
<sequence>MSESVTIAVSRRAQCGEGPVWDPSTRTVLWVDIVGGEILRTELDDELHPLATHALEFPFMVGAVSPRAGGGIVAAVASGFVGLDENGTQTRRVDCLPAGVRMNDAKVDPAGRYWSGSCAYDFSSGAGGLWLLDEHWDATLVLPGLTQPNGLGWSPDGRSFYLVETQARRVLAFGFDPDRSRLTSSPKVLVEADAFTGLPDGLAVDARGHLWVAEYSGSAVHEFAPDGARVQTIALPTPQPTSCAFIGPRLDHLWVTSAAADLDEENHPDAGSIFLVTSPGTTGLAVPAFGG</sequence>
<comment type="similarity">
    <text evidence="1">Belongs to the SMP-30/CGR1 family.</text>
</comment>
<feature type="binding site" evidence="3">
    <location>
        <position position="103"/>
    </location>
    <ligand>
        <name>substrate</name>
    </ligand>
</feature>
<name>A0A3N2BGZ5_9MICO</name>
<dbReference type="InterPro" id="IPR011042">
    <property type="entry name" value="6-blade_b-propeller_TolB-like"/>
</dbReference>
<feature type="binding site" evidence="3">
    <location>
        <position position="200"/>
    </location>
    <ligand>
        <name>a divalent metal cation</name>
        <dbReference type="ChEBI" id="CHEBI:60240"/>
    </ligand>
</feature>
<feature type="domain" description="SMP-30/Gluconolactonase/LRE-like region" evidence="4">
    <location>
        <begin position="15"/>
        <end position="258"/>
    </location>
</feature>
<proteinExistence type="inferred from homology"/>
<evidence type="ECO:0000256" key="2">
    <source>
        <dbReference type="PIRSR" id="PIRSR605511-1"/>
    </source>
</evidence>
<keyword evidence="3" id="KW-0479">Metal-binding</keyword>